<organism evidence="2 3">
    <name type="scientific">Lojkania enalia</name>
    <dbReference type="NCBI Taxonomy" id="147567"/>
    <lineage>
        <taxon>Eukaryota</taxon>
        <taxon>Fungi</taxon>
        <taxon>Dikarya</taxon>
        <taxon>Ascomycota</taxon>
        <taxon>Pezizomycotina</taxon>
        <taxon>Dothideomycetes</taxon>
        <taxon>Pleosporomycetidae</taxon>
        <taxon>Pleosporales</taxon>
        <taxon>Pleosporales incertae sedis</taxon>
        <taxon>Lojkania</taxon>
    </lineage>
</organism>
<proteinExistence type="predicted"/>
<evidence type="ECO:0000313" key="3">
    <source>
        <dbReference type="Proteomes" id="UP000800093"/>
    </source>
</evidence>
<keyword evidence="3" id="KW-1185">Reference proteome</keyword>
<sequence>MTIRSFSPIEQHRSSQALLVYRISPAVPNLGKACHSNNAIRFSAILPSRDLLTDYRLLRMDPDSSRAPISTTWNLNFHTAIYVRKTLSKPPAVRLPKQDNPTPKISPSVLQEKIPSQANSPLPFPKKNPFRLTFPNPHESVKTISTPSTPSHPHPRTPNLNHRTPSHPRSPQNSGLRAAHPLYTRFLSTTTISCEIIVAESATVAGSVADPTARFSIGIEMQVTAMHVH</sequence>
<gene>
    <name evidence="2" type="ORF">CC78DRAFT_528110</name>
</gene>
<protein>
    <submittedName>
        <fullName evidence="2">Uncharacterized protein</fullName>
    </submittedName>
</protein>
<feature type="region of interest" description="Disordered" evidence="1">
    <location>
        <begin position="115"/>
        <end position="176"/>
    </location>
</feature>
<feature type="compositionally biased region" description="Polar residues" evidence="1">
    <location>
        <begin position="159"/>
        <end position="175"/>
    </location>
</feature>
<comment type="caution">
    <text evidence="2">The sequence shown here is derived from an EMBL/GenBank/DDBJ whole genome shotgun (WGS) entry which is preliminary data.</text>
</comment>
<name>A0A9P4NDM2_9PLEO</name>
<dbReference type="EMBL" id="ML986578">
    <property type="protein sequence ID" value="KAF2271201.1"/>
    <property type="molecule type" value="Genomic_DNA"/>
</dbReference>
<evidence type="ECO:0000256" key="1">
    <source>
        <dbReference type="SAM" id="MobiDB-lite"/>
    </source>
</evidence>
<evidence type="ECO:0000313" key="2">
    <source>
        <dbReference type="EMBL" id="KAF2271201.1"/>
    </source>
</evidence>
<reference evidence="3" key="1">
    <citation type="journal article" date="2020" name="Stud. Mycol.">
        <title>101 Dothideomycetes genomes: A test case for predicting lifestyles and emergence of pathogens.</title>
        <authorList>
            <person name="Haridas S."/>
            <person name="Albert R."/>
            <person name="Binder M."/>
            <person name="Bloem J."/>
            <person name="LaButti K."/>
            <person name="Salamov A."/>
            <person name="Andreopoulos B."/>
            <person name="Baker S."/>
            <person name="Barry K."/>
            <person name="Bills G."/>
            <person name="Bluhm B."/>
            <person name="Cannon C."/>
            <person name="Castanera R."/>
            <person name="Culley D."/>
            <person name="Daum C."/>
            <person name="Ezra D."/>
            <person name="Gonzalez J."/>
            <person name="Henrissat B."/>
            <person name="Kuo A."/>
            <person name="Liang C."/>
            <person name="Lipzen A."/>
            <person name="Lutzoni F."/>
            <person name="Magnuson J."/>
            <person name="Mondo S."/>
            <person name="Nolan M."/>
            <person name="Ohm R."/>
            <person name="Pangilinan J."/>
            <person name="Park H.-J."/>
            <person name="Ramirez L."/>
            <person name="Alfaro M."/>
            <person name="Sun H."/>
            <person name="Tritt A."/>
            <person name="Yoshinaga Y."/>
            <person name="Zwiers L.-H."/>
            <person name="Turgeon B."/>
            <person name="Goodwin S."/>
            <person name="Spatafora J."/>
            <person name="Crous P."/>
            <person name="Grigoriev I."/>
        </authorList>
    </citation>
    <scope>NUCLEOTIDE SEQUENCE [LARGE SCALE GENOMIC DNA]</scope>
    <source>
        <strain evidence="3">CBS 304.66</strain>
    </source>
</reference>
<dbReference type="Proteomes" id="UP000800093">
    <property type="component" value="Unassembled WGS sequence"/>
</dbReference>
<accession>A0A9P4NDM2</accession>
<dbReference type="AlphaFoldDB" id="A0A9P4NDM2"/>